<dbReference type="GO" id="GO:0046872">
    <property type="term" value="F:metal ion binding"/>
    <property type="evidence" value="ECO:0007669"/>
    <property type="project" value="UniProtKB-KW"/>
</dbReference>
<evidence type="ECO:0000256" key="4">
    <source>
        <dbReference type="ARBA" id="ARBA00022722"/>
    </source>
</evidence>
<dbReference type="Gene3D" id="3.10.10.10">
    <property type="entry name" value="HIV Type 1 Reverse Transcriptase, subunit A, domain 1"/>
    <property type="match status" value="1"/>
</dbReference>
<keyword evidence="22" id="KW-1185">Reference proteome</keyword>
<evidence type="ECO:0000256" key="14">
    <source>
        <dbReference type="ARBA" id="ARBA00023172"/>
    </source>
</evidence>
<dbReference type="InterPro" id="IPR050951">
    <property type="entry name" value="Retrovirus_Pol_polyprotein"/>
</dbReference>
<dbReference type="EMBL" id="JAUUTY010000005">
    <property type="protein sequence ID" value="KAK1628166.1"/>
    <property type="molecule type" value="Genomic_DNA"/>
</dbReference>
<feature type="domain" description="Integrase catalytic" evidence="19">
    <location>
        <begin position="1190"/>
        <end position="1354"/>
    </location>
</feature>
<dbReference type="GO" id="GO:0015074">
    <property type="term" value="P:DNA integration"/>
    <property type="evidence" value="ECO:0007669"/>
    <property type="project" value="UniProtKB-KW"/>
</dbReference>
<evidence type="ECO:0000256" key="3">
    <source>
        <dbReference type="ARBA" id="ARBA00022695"/>
    </source>
</evidence>
<sequence length="1564" mass="174759">MGDAGEETSATLARLQSSLDLLHGVVAGVDTAQQQMRAQLDHQAAAIDAGATKHDETARILQALLGKLELLEQGAPRRPPPEDTEPDPRVIYNAGRSATQPSLPHWVGNTAGATSSTAGRGCGDPSLERDLGGAAGGGGLGGDGGGGLTGAGGGRIGGAGGGRTGAGGHDTGGRSPMPKMMFPRFSGEHPRIWRDQCLDYFRVFNISPLLWLTTATLHLDGNAAIWLQSYKLRHELSGWPQFITAVEAEFGGDDRRKSMKALLSLKQTAAVSEYILEFQSLMYQVLMFNPHYDDQFFISHFIKGLKTELRSTVEAQVPVSLERAFMIARVQQEVVDETKQKNQRNYGRVEHMAAKADAAPRLANKQATGEFWKERQLRDYRRANGECFKCGEKYDPTHVCALKAGASVHAMEQVECPIQLSEEVLNMLEMHDIAVAEQLSLSLNALAGSEGANCLRLRALVGNQVMLILVDSGSSNSFINANMLDRIPCAITETTPISVKVANGQYMQTSKIVKDLTWWSHGATFTTPMRVLDLGGYDAILGMDWLQQHSPMTTDWEKKFISFPYKGQQVTLYGVPPITKQTVAEIPVQQLAKWSKGNDILSADSATHDCPASVVSLLAEFDYVFSEPTELPPPRPYDHVITLKPDAAPFNVRPYRYSPAHKDEIERQVAAMLAAGIITPSMSPFASPVLLVQKKDGSWRFCVDYRRLNELTIKNVFPMPVIDELLDELAGAKLFSKLDLRAGYHQIRVQPADEHKTAFKTHQGHYQFRVMPFGLCNAPATFQCVMNTVLRPCLRKSVLVFMDDILVYSPDLESHEKHLREVLSLLRDEKLFVKRSKCSFACDTLEYLGHIVSAQGVATDPRKTQAMLDWPLPTTVTELRGFLGLTGYYRKFVRNYGIIARPLSNLLKKKGFNWDDKATVAFEELKKAMASTPVLQLPDFTKQFVVETDACESGIGAVLMQEQHPLAFLSKPLSMAHLQLSIYEKEFLALIMAVERWRPYLQRGEFIVKTDHQSLTFLDDQTLQSPLQRKAMARLMGLQFKIVYRQGAENLAADALSRIGHLMTIQARSEVQPTWMQEVINTYITDPDAQARLTQLAISSPDTHGYELTQGLIRFNGRIWLGKNSALQTKIISALHSSAVGGHSGAQATYQRIKRLFAWHGLKAAVTEFVQQCDVCQHAKHLNTHPGGLLQPLPVPEGAWRDITMDFIDGLPLSEGYNVILVVVDRFTKYAHFVPLRHPYSAPMVARVFVDTIVKLHGMPHSITSDRDCIFTSKFWKLLFEALGTKLNYTTAYHPQTDGQSERVNQCLEMFLRCMAQDNPKQWRRWLPLAEFWYNSTYHTALECSPFKALYGHDPNLGALPALEEQSPVAGVIADRASQLELLKQHLLTAQNRMKMFADRKRTERSFQVGEQVLLKLQPYAQTTVVNRPYPKLAYKYFGPYKVLERVGQLAYKLELPENSKIHDVFHVSQVKEYRADYTPVFKDLPHPPSLDTMATEPEKILERRMVKKGNTAILQVLVKWRNIPEDSATWEDWEPLKTKFPNIVAWGQANSPGGGPVMPIGTP</sequence>
<dbReference type="Pfam" id="PF00078">
    <property type="entry name" value="RVT_1"/>
    <property type="match status" value="1"/>
</dbReference>
<keyword evidence="8" id="KW-0378">Hydrolase</keyword>
<protein>
    <submittedName>
        <fullName evidence="20">Uncharacterized protein</fullName>
    </submittedName>
</protein>
<dbReference type="GO" id="GO:0003677">
    <property type="term" value="F:DNA binding"/>
    <property type="evidence" value="ECO:0007669"/>
    <property type="project" value="UniProtKB-KW"/>
</dbReference>
<evidence type="ECO:0000256" key="6">
    <source>
        <dbReference type="ARBA" id="ARBA00022750"/>
    </source>
</evidence>
<keyword evidence="15" id="KW-0511">Multifunctional enzyme</keyword>
<dbReference type="FunFam" id="3.10.10.10:FF:000007">
    <property type="entry name" value="Retrovirus-related Pol polyprotein from transposon 17.6-like Protein"/>
    <property type="match status" value="1"/>
</dbReference>
<dbReference type="FunFam" id="3.30.420.10:FF:000032">
    <property type="entry name" value="Retrovirus-related Pol polyprotein from transposon 297-like Protein"/>
    <property type="match status" value="1"/>
</dbReference>
<keyword evidence="3" id="KW-0548">Nucleotidyltransferase</keyword>
<name>A0AAD8RQN1_LOLMU</name>
<dbReference type="Gene3D" id="1.10.340.70">
    <property type="match status" value="1"/>
</dbReference>
<dbReference type="Pfam" id="PF24626">
    <property type="entry name" value="SH3_Tf2-1"/>
    <property type="match status" value="1"/>
</dbReference>
<dbReference type="GO" id="GO:0006310">
    <property type="term" value="P:DNA recombination"/>
    <property type="evidence" value="ECO:0007669"/>
    <property type="project" value="UniProtKB-KW"/>
</dbReference>
<dbReference type="InterPro" id="IPR000477">
    <property type="entry name" value="RT_dom"/>
</dbReference>
<evidence type="ECO:0000313" key="22">
    <source>
        <dbReference type="Proteomes" id="UP001231189"/>
    </source>
</evidence>
<dbReference type="GO" id="GO:0004190">
    <property type="term" value="F:aspartic-type endopeptidase activity"/>
    <property type="evidence" value="ECO:0007669"/>
    <property type="project" value="UniProtKB-KW"/>
</dbReference>
<feature type="region of interest" description="Disordered" evidence="16">
    <location>
        <begin position="72"/>
        <end position="135"/>
    </location>
</feature>
<dbReference type="Pfam" id="PF17921">
    <property type="entry name" value="Integrase_H2C2"/>
    <property type="match status" value="1"/>
</dbReference>
<dbReference type="InterPro" id="IPR001584">
    <property type="entry name" value="Integrase_cat-core"/>
</dbReference>
<proteinExistence type="predicted"/>
<evidence type="ECO:0000256" key="1">
    <source>
        <dbReference type="ARBA" id="ARBA00022670"/>
    </source>
</evidence>
<dbReference type="Pfam" id="PF00385">
    <property type="entry name" value="Chromo"/>
    <property type="match status" value="1"/>
</dbReference>
<dbReference type="Gene3D" id="3.30.420.10">
    <property type="entry name" value="Ribonuclease H-like superfamily/Ribonuclease H"/>
    <property type="match status" value="1"/>
</dbReference>
<dbReference type="Proteomes" id="UP001231189">
    <property type="component" value="Unassembled WGS sequence"/>
</dbReference>
<dbReference type="InterPro" id="IPR043128">
    <property type="entry name" value="Rev_trsase/Diguanyl_cyclase"/>
</dbReference>
<dbReference type="Pfam" id="PF08284">
    <property type="entry name" value="RVP_2"/>
    <property type="match status" value="1"/>
</dbReference>
<dbReference type="CDD" id="cd09274">
    <property type="entry name" value="RNase_HI_RT_Ty3"/>
    <property type="match status" value="1"/>
</dbReference>
<evidence type="ECO:0000256" key="5">
    <source>
        <dbReference type="ARBA" id="ARBA00022723"/>
    </source>
</evidence>
<dbReference type="CDD" id="cd00024">
    <property type="entry name" value="CD_CSD"/>
    <property type="match status" value="1"/>
</dbReference>
<dbReference type="InterPro" id="IPR041588">
    <property type="entry name" value="Integrase_H2C2"/>
</dbReference>
<evidence type="ECO:0000256" key="7">
    <source>
        <dbReference type="ARBA" id="ARBA00022759"/>
    </source>
</evidence>
<dbReference type="InterPro" id="IPR023780">
    <property type="entry name" value="Chromo_domain"/>
</dbReference>
<dbReference type="Pfam" id="PF17919">
    <property type="entry name" value="RT_RNaseH_2"/>
    <property type="match status" value="1"/>
</dbReference>
<dbReference type="InterPro" id="IPR056924">
    <property type="entry name" value="SH3_Tf2-1"/>
</dbReference>
<keyword evidence="4" id="KW-0540">Nuclease</keyword>
<keyword evidence="13" id="KW-0238">DNA-binding</keyword>
<gene>
    <name evidence="20" type="ORF">QYE76_002481</name>
    <name evidence="21" type="ORF">QYE76_046369</name>
</gene>
<dbReference type="CDD" id="cd00303">
    <property type="entry name" value="retropepsin_like"/>
    <property type="match status" value="1"/>
</dbReference>
<evidence type="ECO:0000256" key="15">
    <source>
        <dbReference type="ARBA" id="ARBA00023268"/>
    </source>
</evidence>
<evidence type="ECO:0000259" key="18">
    <source>
        <dbReference type="PROSITE" id="PS50878"/>
    </source>
</evidence>
<dbReference type="PROSITE" id="PS50013">
    <property type="entry name" value="CHROMO_2"/>
    <property type="match status" value="1"/>
</dbReference>
<dbReference type="InterPro" id="IPR021109">
    <property type="entry name" value="Peptidase_aspartic_dom_sf"/>
</dbReference>
<dbReference type="InterPro" id="IPR012337">
    <property type="entry name" value="RNaseH-like_sf"/>
</dbReference>
<evidence type="ECO:0000313" key="20">
    <source>
        <dbReference type="EMBL" id="KAK1628166.1"/>
    </source>
</evidence>
<evidence type="ECO:0000256" key="9">
    <source>
        <dbReference type="ARBA" id="ARBA00022842"/>
    </source>
</evidence>
<evidence type="ECO:0000256" key="12">
    <source>
        <dbReference type="ARBA" id="ARBA00022932"/>
    </source>
</evidence>
<dbReference type="SUPFAM" id="SSF54160">
    <property type="entry name" value="Chromo domain-like"/>
    <property type="match status" value="1"/>
</dbReference>
<keyword evidence="14" id="KW-0233">DNA recombination</keyword>
<dbReference type="InterPro" id="IPR000953">
    <property type="entry name" value="Chromo/chromo_shadow_dom"/>
</dbReference>
<keyword evidence="1" id="KW-0645">Protease</keyword>
<dbReference type="CDD" id="cd01647">
    <property type="entry name" value="RT_LTR"/>
    <property type="match status" value="1"/>
</dbReference>
<evidence type="ECO:0000256" key="16">
    <source>
        <dbReference type="SAM" id="MobiDB-lite"/>
    </source>
</evidence>
<evidence type="ECO:0000313" key="21">
    <source>
        <dbReference type="EMBL" id="KAK1685521.1"/>
    </source>
</evidence>
<keyword evidence="7" id="KW-0255">Endonuclease</keyword>
<evidence type="ECO:0000256" key="2">
    <source>
        <dbReference type="ARBA" id="ARBA00022679"/>
    </source>
</evidence>
<dbReference type="InterPro" id="IPR016197">
    <property type="entry name" value="Chromo-like_dom_sf"/>
</dbReference>
<keyword evidence="6" id="KW-0064">Aspartyl protease</keyword>
<comment type="caution">
    <text evidence="20">The sequence shown here is derived from an EMBL/GenBank/DDBJ whole genome shotgun (WGS) entry which is preliminary data.</text>
</comment>
<feature type="compositionally biased region" description="Gly residues" evidence="16">
    <location>
        <begin position="151"/>
        <end position="170"/>
    </location>
</feature>
<dbReference type="SUPFAM" id="SSF50630">
    <property type="entry name" value="Acid proteases"/>
    <property type="match status" value="1"/>
</dbReference>
<dbReference type="FunFam" id="3.30.70.270:FF:000020">
    <property type="entry name" value="Transposon Tf2-6 polyprotein-like Protein"/>
    <property type="match status" value="1"/>
</dbReference>
<evidence type="ECO:0000256" key="13">
    <source>
        <dbReference type="ARBA" id="ARBA00023125"/>
    </source>
</evidence>
<evidence type="ECO:0000259" key="17">
    <source>
        <dbReference type="PROSITE" id="PS50013"/>
    </source>
</evidence>
<dbReference type="PANTHER" id="PTHR37984:SF5">
    <property type="entry name" value="PROTEIN NYNRIN-LIKE"/>
    <property type="match status" value="1"/>
</dbReference>
<dbReference type="Gene3D" id="2.40.70.10">
    <property type="entry name" value="Acid Proteases"/>
    <property type="match status" value="1"/>
</dbReference>
<evidence type="ECO:0000256" key="10">
    <source>
        <dbReference type="ARBA" id="ARBA00022908"/>
    </source>
</evidence>
<dbReference type="InterPro" id="IPR005162">
    <property type="entry name" value="Retrotrans_gag_dom"/>
</dbReference>
<dbReference type="EMBL" id="JAUUTY010000002">
    <property type="protein sequence ID" value="KAK1685521.1"/>
    <property type="molecule type" value="Genomic_DNA"/>
</dbReference>
<dbReference type="Pfam" id="PF03732">
    <property type="entry name" value="Retrotrans_gag"/>
    <property type="match status" value="1"/>
</dbReference>
<dbReference type="InterPro" id="IPR041577">
    <property type="entry name" value="RT_RNaseH_2"/>
</dbReference>
<dbReference type="PROSITE" id="PS50994">
    <property type="entry name" value="INTEGRASE"/>
    <property type="match status" value="1"/>
</dbReference>
<dbReference type="GO" id="GO:0006508">
    <property type="term" value="P:proteolysis"/>
    <property type="evidence" value="ECO:0007669"/>
    <property type="project" value="UniProtKB-KW"/>
</dbReference>
<feature type="region of interest" description="Disordered" evidence="16">
    <location>
        <begin position="151"/>
        <end position="178"/>
    </location>
</feature>
<dbReference type="InterPro" id="IPR043502">
    <property type="entry name" value="DNA/RNA_pol_sf"/>
</dbReference>
<keyword evidence="12" id="KW-0239">DNA-directed DNA polymerase</keyword>
<dbReference type="SUPFAM" id="SSF56672">
    <property type="entry name" value="DNA/RNA polymerases"/>
    <property type="match status" value="1"/>
</dbReference>
<evidence type="ECO:0000256" key="8">
    <source>
        <dbReference type="ARBA" id="ARBA00022801"/>
    </source>
</evidence>
<organism evidence="20 22">
    <name type="scientific">Lolium multiflorum</name>
    <name type="common">Italian ryegrass</name>
    <name type="synonym">Lolium perenne subsp. multiflorum</name>
    <dbReference type="NCBI Taxonomy" id="4521"/>
    <lineage>
        <taxon>Eukaryota</taxon>
        <taxon>Viridiplantae</taxon>
        <taxon>Streptophyta</taxon>
        <taxon>Embryophyta</taxon>
        <taxon>Tracheophyta</taxon>
        <taxon>Spermatophyta</taxon>
        <taxon>Magnoliopsida</taxon>
        <taxon>Liliopsida</taxon>
        <taxon>Poales</taxon>
        <taxon>Poaceae</taxon>
        <taxon>BOP clade</taxon>
        <taxon>Pooideae</taxon>
        <taxon>Poodae</taxon>
        <taxon>Poeae</taxon>
        <taxon>Poeae Chloroplast Group 2 (Poeae type)</taxon>
        <taxon>Loliodinae</taxon>
        <taxon>Loliinae</taxon>
        <taxon>Lolium</taxon>
    </lineage>
</organism>
<keyword evidence="9" id="KW-0460">Magnesium</keyword>
<dbReference type="SUPFAM" id="SSF53098">
    <property type="entry name" value="Ribonuclease H-like"/>
    <property type="match status" value="1"/>
</dbReference>
<reference evidence="20" key="1">
    <citation type="submission" date="2023-07" db="EMBL/GenBank/DDBJ databases">
        <title>A chromosome-level genome assembly of Lolium multiflorum.</title>
        <authorList>
            <person name="Chen Y."/>
            <person name="Copetti D."/>
            <person name="Kolliker R."/>
            <person name="Studer B."/>
        </authorList>
    </citation>
    <scope>NUCLEOTIDE SEQUENCE</scope>
    <source>
        <strain evidence="20">02402/16</strain>
        <tissue evidence="20">Leaf</tissue>
    </source>
</reference>
<feature type="domain" description="Reverse transcriptase" evidence="18">
    <location>
        <begin position="673"/>
        <end position="852"/>
    </location>
</feature>
<feature type="domain" description="Chromo" evidence="17">
    <location>
        <begin position="1496"/>
        <end position="1545"/>
    </location>
</feature>
<accession>A0AAD8RQN1</accession>
<keyword evidence="5" id="KW-0479">Metal-binding</keyword>
<dbReference type="Gene3D" id="2.40.50.40">
    <property type="match status" value="1"/>
</dbReference>
<keyword evidence="10" id="KW-0229">DNA integration</keyword>
<keyword evidence="11" id="KW-0695">RNA-directed DNA polymerase</keyword>
<dbReference type="PANTHER" id="PTHR37984">
    <property type="entry name" value="PROTEIN CBG26694"/>
    <property type="match status" value="1"/>
</dbReference>
<dbReference type="GO" id="GO:0004519">
    <property type="term" value="F:endonuclease activity"/>
    <property type="evidence" value="ECO:0007669"/>
    <property type="project" value="UniProtKB-KW"/>
</dbReference>
<dbReference type="PROSITE" id="PS50878">
    <property type="entry name" value="RT_POL"/>
    <property type="match status" value="1"/>
</dbReference>
<dbReference type="Gene3D" id="3.30.70.270">
    <property type="match status" value="2"/>
</dbReference>
<keyword evidence="2" id="KW-0808">Transferase</keyword>
<evidence type="ECO:0000259" key="19">
    <source>
        <dbReference type="PROSITE" id="PS50994"/>
    </source>
</evidence>
<dbReference type="InterPro" id="IPR036397">
    <property type="entry name" value="RNaseH_sf"/>
</dbReference>
<dbReference type="GO" id="GO:0003964">
    <property type="term" value="F:RNA-directed DNA polymerase activity"/>
    <property type="evidence" value="ECO:0007669"/>
    <property type="project" value="UniProtKB-KW"/>
</dbReference>
<dbReference type="GO" id="GO:0003887">
    <property type="term" value="F:DNA-directed DNA polymerase activity"/>
    <property type="evidence" value="ECO:0007669"/>
    <property type="project" value="UniProtKB-KW"/>
</dbReference>
<evidence type="ECO:0000256" key="11">
    <source>
        <dbReference type="ARBA" id="ARBA00022918"/>
    </source>
</evidence>